<dbReference type="GO" id="GO:0071021">
    <property type="term" value="C:U2-type post-spliceosomal complex"/>
    <property type="evidence" value="ECO:0007669"/>
    <property type="project" value="EnsemblFungi"/>
</dbReference>
<dbReference type="InterPro" id="IPR027417">
    <property type="entry name" value="P-loop_NTPase"/>
</dbReference>
<dbReference type="PROSITE" id="PS50126">
    <property type="entry name" value="S1"/>
    <property type="match status" value="1"/>
</dbReference>
<dbReference type="KEGG" id="lel:PVL30_004908"/>
<dbReference type="GO" id="GO:0003723">
    <property type="term" value="F:RNA binding"/>
    <property type="evidence" value="ECO:0007669"/>
    <property type="project" value="TreeGrafter"/>
</dbReference>
<keyword evidence="3" id="KW-0507">mRNA processing</keyword>
<dbReference type="InterPro" id="IPR001650">
    <property type="entry name" value="Helicase_C-like"/>
</dbReference>
<keyword evidence="4" id="KW-0547">Nucleotide-binding</keyword>
<evidence type="ECO:0000256" key="8">
    <source>
        <dbReference type="ARBA" id="ARBA00023242"/>
    </source>
</evidence>
<dbReference type="PROSITE" id="PS51192">
    <property type="entry name" value="HELICASE_ATP_BIND_1"/>
    <property type="match status" value="1"/>
</dbReference>
<dbReference type="PANTHER" id="PTHR18934:SF85">
    <property type="entry name" value="ATP-DEPENDENT RNA HELICASE DHX8"/>
    <property type="match status" value="1"/>
</dbReference>
<dbReference type="STRING" id="379508.A5E397"/>
<evidence type="ECO:0000256" key="7">
    <source>
        <dbReference type="ARBA" id="ARBA00023187"/>
    </source>
</evidence>
<feature type="compositionally biased region" description="Low complexity" evidence="10">
    <location>
        <begin position="79"/>
        <end position="98"/>
    </location>
</feature>
<feature type="domain" description="Helicase ATP-binding" evidence="12">
    <location>
        <begin position="438"/>
        <end position="601"/>
    </location>
</feature>
<dbReference type="InterPro" id="IPR007502">
    <property type="entry name" value="Helicase-assoc_dom"/>
</dbReference>
<dbReference type="GO" id="GO:0000386">
    <property type="term" value="F:second spliceosomal transesterification activity"/>
    <property type="evidence" value="ECO:0007669"/>
    <property type="project" value="EnsemblFungi"/>
</dbReference>
<dbReference type="SMART" id="SM00487">
    <property type="entry name" value="DEXDc"/>
    <property type="match status" value="1"/>
</dbReference>
<dbReference type="eggNOG" id="KOG0922">
    <property type="taxonomic scope" value="Eukaryota"/>
</dbReference>
<dbReference type="CDD" id="cd18791">
    <property type="entry name" value="SF2_C_RHA"/>
    <property type="match status" value="1"/>
</dbReference>
<dbReference type="GO" id="GO:0000390">
    <property type="term" value="P:spliceosomal complex disassembly"/>
    <property type="evidence" value="ECO:0007669"/>
    <property type="project" value="EnsemblFungi"/>
</dbReference>
<accession>A5E397</accession>
<dbReference type="InterPro" id="IPR011545">
    <property type="entry name" value="DEAD/DEAH_box_helicase_dom"/>
</dbReference>
<dbReference type="GO" id="GO:0071007">
    <property type="term" value="C:U2-type catalytic step 2 spliceosome"/>
    <property type="evidence" value="ECO:0007669"/>
    <property type="project" value="EnsemblFungi"/>
</dbReference>
<dbReference type="InParanoid" id="A5E397"/>
<dbReference type="VEuPathDB" id="FungiDB:LELG_04084"/>
<dbReference type="Gene3D" id="3.40.50.300">
    <property type="entry name" value="P-loop containing nucleotide triphosphate hydrolases"/>
    <property type="match status" value="2"/>
</dbReference>
<feature type="region of interest" description="Disordered" evidence="10">
    <location>
        <begin position="75"/>
        <end position="138"/>
    </location>
</feature>
<evidence type="ECO:0000256" key="6">
    <source>
        <dbReference type="ARBA" id="ARBA00022840"/>
    </source>
</evidence>
<keyword evidence="7" id="KW-0508">mRNA splicing</keyword>
<evidence type="ECO:0000256" key="4">
    <source>
        <dbReference type="ARBA" id="ARBA00022741"/>
    </source>
</evidence>
<feature type="compositionally biased region" description="Basic and acidic residues" evidence="10">
    <location>
        <begin position="125"/>
        <end position="137"/>
    </location>
</feature>
<keyword evidence="6" id="KW-0067">ATP-binding</keyword>
<dbReference type="Gene3D" id="1.20.120.1080">
    <property type="match status" value="1"/>
</dbReference>
<reference evidence="14 15" key="1">
    <citation type="journal article" date="2009" name="Nature">
        <title>Evolution of pathogenicity and sexual reproduction in eight Candida genomes.</title>
        <authorList>
            <person name="Butler G."/>
            <person name="Rasmussen M.D."/>
            <person name="Lin M.F."/>
            <person name="Santos M.A."/>
            <person name="Sakthikumar S."/>
            <person name="Munro C.A."/>
            <person name="Rheinbay E."/>
            <person name="Grabherr M."/>
            <person name="Forche A."/>
            <person name="Reedy J.L."/>
            <person name="Agrafioti I."/>
            <person name="Arnaud M.B."/>
            <person name="Bates S."/>
            <person name="Brown A.J."/>
            <person name="Brunke S."/>
            <person name="Costanzo M.C."/>
            <person name="Fitzpatrick D.A."/>
            <person name="de Groot P.W."/>
            <person name="Harris D."/>
            <person name="Hoyer L.L."/>
            <person name="Hube B."/>
            <person name="Klis F.M."/>
            <person name="Kodira C."/>
            <person name="Lennard N."/>
            <person name="Logue M.E."/>
            <person name="Martin R."/>
            <person name="Neiman A.M."/>
            <person name="Nikolaou E."/>
            <person name="Quail M.A."/>
            <person name="Quinn J."/>
            <person name="Santos M.C."/>
            <person name="Schmitzberger F.F."/>
            <person name="Sherlock G."/>
            <person name="Shah P."/>
            <person name="Silverstein K.A."/>
            <person name="Skrzypek M.S."/>
            <person name="Soll D."/>
            <person name="Staggs R."/>
            <person name="Stansfield I."/>
            <person name="Stumpf M.P."/>
            <person name="Sudbery P.E."/>
            <person name="Srikantha T."/>
            <person name="Zeng Q."/>
            <person name="Berman J."/>
            <person name="Berriman M."/>
            <person name="Heitman J."/>
            <person name="Gow N.A."/>
            <person name="Lorenz M.C."/>
            <person name="Birren B.W."/>
            <person name="Kellis M."/>
            <person name="Cuomo C.A."/>
        </authorList>
    </citation>
    <scope>NUCLEOTIDE SEQUENCE [LARGE SCALE GENOMIC DNA]</scope>
    <source>
        <strain evidence="15">ATCC 11503 / BCRC 21390 / CBS 2605 / JCM 1781 / NBRC 1676 / NRRL YB-4239</strain>
    </source>
</reference>
<comment type="catalytic activity">
    <reaction evidence="9">
        <text>ATP + H2O = ADP + phosphate + H(+)</text>
        <dbReference type="Rhea" id="RHEA:13065"/>
        <dbReference type="ChEBI" id="CHEBI:15377"/>
        <dbReference type="ChEBI" id="CHEBI:15378"/>
        <dbReference type="ChEBI" id="CHEBI:30616"/>
        <dbReference type="ChEBI" id="CHEBI:43474"/>
        <dbReference type="ChEBI" id="CHEBI:456216"/>
        <dbReference type="EC" id="3.6.4.13"/>
    </reaction>
</comment>
<dbReference type="GO" id="GO:0005524">
    <property type="term" value="F:ATP binding"/>
    <property type="evidence" value="ECO:0007669"/>
    <property type="project" value="UniProtKB-KW"/>
</dbReference>
<dbReference type="Pfam" id="PF00271">
    <property type="entry name" value="Helicase_C"/>
    <property type="match status" value="1"/>
</dbReference>
<dbReference type="GeneID" id="5231996"/>
<dbReference type="SMART" id="SM00847">
    <property type="entry name" value="HA2"/>
    <property type="match status" value="1"/>
</dbReference>
<feature type="compositionally biased region" description="Acidic residues" evidence="10">
    <location>
        <begin position="110"/>
        <end position="124"/>
    </location>
</feature>
<dbReference type="SUPFAM" id="SSF50249">
    <property type="entry name" value="Nucleic acid-binding proteins"/>
    <property type="match status" value="1"/>
</dbReference>
<feature type="compositionally biased region" description="Polar residues" evidence="10">
    <location>
        <begin position="292"/>
        <end position="312"/>
    </location>
</feature>
<evidence type="ECO:0000256" key="9">
    <source>
        <dbReference type="ARBA" id="ARBA00047984"/>
    </source>
</evidence>
<evidence type="ECO:0000256" key="10">
    <source>
        <dbReference type="SAM" id="MobiDB-lite"/>
    </source>
</evidence>
<feature type="region of interest" description="Disordered" evidence="10">
    <location>
        <begin position="292"/>
        <end position="315"/>
    </location>
</feature>
<evidence type="ECO:0000313" key="14">
    <source>
        <dbReference type="EMBL" id="EDK45905.1"/>
    </source>
</evidence>
<keyword evidence="5" id="KW-0378">Hydrolase</keyword>
<feature type="region of interest" description="Disordered" evidence="10">
    <location>
        <begin position="218"/>
        <end position="275"/>
    </location>
</feature>
<dbReference type="GO" id="GO:0016787">
    <property type="term" value="F:hydrolase activity"/>
    <property type="evidence" value="ECO:0007669"/>
    <property type="project" value="UniProtKB-KW"/>
</dbReference>
<feature type="domain" description="S1 motif" evidence="11">
    <location>
        <begin position="140"/>
        <end position="212"/>
    </location>
</feature>
<dbReference type="HOGENOM" id="CLU_001832_2_4_1"/>
<dbReference type="Gene3D" id="2.40.50.140">
    <property type="entry name" value="Nucleic acid-binding proteins"/>
    <property type="match status" value="1"/>
</dbReference>
<dbReference type="GO" id="GO:0003724">
    <property type="term" value="F:RNA helicase activity"/>
    <property type="evidence" value="ECO:0007669"/>
    <property type="project" value="UniProtKB-EC"/>
</dbReference>
<feature type="compositionally biased region" description="Basic and acidic residues" evidence="10">
    <location>
        <begin position="231"/>
        <end position="270"/>
    </location>
</feature>
<evidence type="ECO:0000256" key="3">
    <source>
        <dbReference type="ARBA" id="ARBA00022664"/>
    </source>
</evidence>
<evidence type="ECO:0000259" key="13">
    <source>
        <dbReference type="PROSITE" id="PS51194"/>
    </source>
</evidence>
<evidence type="ECO:0000259" key="11">
    <source>
        <dbReference type="PROSITE" id="PS50126"/>
    </source>
</evidence>
<evidence type="ECO:0000256" key="2">
    <source>
        <dbReference type="ARBA" id="ARBA00012552"/>
    </source>
</evidence>
<dbReference type="InterPro" id="IPR014001">
    <property type="entry name" value="Helicase_ATP-bd"/>
</dbReference>
<dbReference type="InterPro" id="IPR012340">
    <property type="entry name" value="NA-bd_OB-fold"/>
</dbReference>
<evidence type="ECO:0000256" key="5">
    <source>
        <dbReference type="ARBA" id="ARBA00022801"/>
    </source>
</evidence>
<sequence>MSTKYVILKHLGPLDSENQQLISDFLGNLVFSKSGVPVLFETFHAKVKANGGDDFSKEFVKEFYDVKIKNLETGRNGDSNLNNNLKSTSNNISSNTFNDRNFYNKRPREEDDDDDEMEEKEEQENEHKINSKGIESKRKQKIHQGYVTSLQPYGAFISFDNKSGLCHVSQIDIDGNPISHPSDVLYQNQLVNFIIVDEKVERGRTKYSLSMRGVVQDEVEEEEPHIQNVKNNEKEEEKKEKEEGKKIEKEEVEYERATHREVEQDKDKNLGENPPHALKEAKLEEHDAGISLTSTAPTSDSKDTATTNSQATEDYDPLIADSVNIPHDSLFGGSNINSVLNMENSLPVAIEHGSALARQFREEKAKKQKVRDKVSRSVEENDPLYVKKEKPEQEDEQLKQYMASFKKNKPKKLIKQSRKSIQELRKSLPIYKMKRDLINQIRDNQFLVIVGETGSGKTTQIVQYIYEVGLNQSKIIGCTQPRRVAATSVARRVAEEMDVHLGGLVGYNVRFDDKTSTNTKIKYLTDGMLLREALTDPSLSKYSVIMLDEAHERTIATDVLFGLLKKAAKANPNLKVIVTSATLDSNKFSKFFNSCPVINIPGRTFPVDIVYTNKPEMDYLAAAIDSVCQIHISEPAGDILVFLTGQEEIEVASEILQERMKMLQPNDPLMIILPCYSSLPSDEQLRIFEETPAGMRKVVLATNIAETSLTIDGIKYVVDSGYCKLNLQDVTLGLDMLKICPISQAQASQRSGRAGRTGPGKCYRLYTESIYSKLAPSSTPEIRRRNLASSVLMLKAMHLSTFEWMDPPSMQAVNAAYKQLKQLKALDEKLEITKLGVDLSKIPTEPSLAKCILLSEEMGCTMEMLAIVAMLSIQNVFHRPKAQRKLADQVIARWTHSISDHITLLRVYTEFVKVESARKLDWCKRNFVQHSSLRKAQQIVEQLRSICRFNNRDLQSKQKERIILNCLTNGLSQIQIDGSNRDLISRRFKTGDTVVTTGRHATLVPRKRRRRLGRR</sequence>
<dbReference type="Pfam" id="PF00575">
    <property type="entry name" value="S1"/>
    <property type="match status" value="1"/>
</dbReference>
<organism evidence="14 15">
    <name type="scientific">Lodderomyces elongisporus (strain ATCC 11503 / CBS 2605 / JCM 1781 / NBRC 1676 / NRRL YB-4239)</name>
    <name type="common">Yeast</name>
    <name type="synonym">Saccharomyces elongisporus</name>
    <dbReference type="NCBI Taxonomy" id="379508"/>
    <lineage>
        <taxon>Eukaryota</taxon>
        <taxon>Fungi</taxon>
        <taxon>Dikarya</taxon>
        <taxon>Ascomycota</taxon>
        <taxon>Saccharomycotina</taxon>
        <taxon>Pichiomycetes</taxon>
        <taxon>Debaryomycetaceae</taxon>
        <taxon>Candida/Lodderomyces clade</taxon>
        <taxon>Lodderomyces</taxon>
    </lineage>
</organism>
<dbReference type="Proteomes" id="UP000001996">
    <property type="component" value="Unassembled WGS sequence"/>
</dbReference>
<keyword evidence="15" id="KW-1185">Reference proteome</keyword>
<dbReference type="AlphaFoldDB" id="A5E397"/>
<dbReference type="PROSITE" id="PS00690">
    <property type="entry name" value="DEAH_ATP_HELICASE"/>
    <property type="match status" value="1"/>
</dbReference>
<keyword evidence="8" id="KW-0539">Nucleus</keyword>
<dbReference type="PROSITE" id="PS51194">
    <property type="entry name" value="HELICASE_CTER"/>
    <property type="match status" value="1"/>
</dbReference>
<dbReference type="InterPro" id="IPR002464">
    <property type="entry name" value="DNA/RNA_helicase_DEAH_CS"/>
</dbReference>
<dbReference type="FunFam" id="3.40.50.300:FF:000007">
    <property type="entry name" value="Pre-mRNA-splicing factor ATP-dependent RNA helicase"/>
    <property type="match status" value="1"/>
</dbReference>
<dbReference type="SUPFAM" id="SSF52540">
    <property type="entry name" value="P-loop containing nucleoside triphosphate hydrolases"/>
    <property type="match status" value="1"/>
</dbReference>
<feature type="domain" description="Helicase C-terminal" evidence="13">
    <location>
        <begin position="626"/>
        <end position="798"/>
    </location>
</feature>
<dbReference type="EMBL" id="CH981528">
    <property type="protein sequence ID" value="EDK45905.1"/>
    <property type="molecule type" value="Genomic_DNA"/>
</dbReference>
<dbReference type="GO" id="GO:0071006">
    <property type="term" value="C:U2-type catalytic step 1 spliceosome"/>
    <property type="evidence" value="ECO:0007669"/>
    <property type="project" value="UniProtKB-ARBA"/>
</dbReference>
<evidence type="ECO:0000259" key="12">
    <source>
        <dbReference type="PROSITE" id="PS51192"/>
    </source>
</evidence>
<dbReference type="PANTHER" id="PTHR18934">
    <property type="entry name" value="ATP-DEPENDENT RNA HELICASE"/>
    <property type="match status" value="1"/>
</dbReference>
<dbReference type="GO" id="GO:0000350">
    <property type="term" value="P:generation of catalytic spliceosome for second transesterification step"/>
    <property type="evidence" value="ECO:0007669"/>
    <property type="project" value="EnsemblFungi"/>
</dbReference>
<dbReference type="InterPro" id="IPR003029">
    <property type="entry name" value="S1_domain"/>
</dbReference>
<evidence type="ECO:0000256" key="1">
    <source>
        <dbReference type="ARBA" id="ARBA00004123"/>
    </source>
</evidence>
<dbReference type="SMART" id="SM00316">
    <property type="entry name" value="S1"/>
    <property type="match status" value="1"/>
</dbReference>
<dbReference type="Pfam" id="PF00270">
    <property type="entry name" value="DEAD"/>
    <property type="match status" value="1"/>
</dbReference>
<dbReference type="OrthoDB" id="10253254at2759"/>
<dbReference type="Pfam" id="PF21010">
    <property type="entry name" value="HA2_C"/>
    <property type="match status" value="1"/>
</dbReference>
<dbReference type="FunFam" id="3.40.50.300:FF:000726">
    <property type="entry name" value="Pre-mRNA-splicing factor ATP-dependent RNA helicase"/>
    <property type="match status" value="1"/>
</dbReference>
<name>A5E397_LODEL</name>
<dbReference type="SMART" id="SM00490">
    <property type="entry name" value="HELICc"/>
    <property type="match status" value="1"/>
</dbReference>
<evidence type="ECO:0000313" key="15">
    <source>
        <dbReference type="Proteomes" id="UP000001996"/>
    </source>
</evidence>
<dbReference type="GO" id="GO:0000974">
    <property type="term" value="C:Prp19 complex"/>
    <property type="evidence" value="ECO:0007669"/>
    <property type="project" value="EnsemblFungi"/>
</dbReference>
<proteinExistence type="predicted"/>
<gene>
    <name evidence="14" type="ORF">LELG_04084</name>
</gene>
<protein>
    <recommendedName>
        <fullName evidence="2">RNA helicase</fullName>
        <ecNumber evidence="2">3.6.4.13</ecNumber>
    </recommendedName>
</protein>
<dbReference type="EC" id="3.6.4.13" evidence="2"/>
<comment type="subcellular location">
    <subcellularLocation>
        <location evidence="1">Nucleus</location>
    </subcellularLocation>
</comment>